<evidence type="ECO:0000313" key="3">
    <source>
        <dbReference type="EMBL" id="KAJ9156201.1"/>
    </source>
</evidence>
<accession>A0AA38VPJ0</accession>
<evidence type="ECO:0000259" key="2">
    <source>
        <dbReference type="Pfam" id="PF22664"/>
    </source>
</evidence>
<dbReference type="InterPro" id="IPR023213">
    <property type="entry name" value="CAT-like_dom_sf"/>
</dbReference>
<proteinExistence type="predicted"/>
<keyword evidence="1" id="KW-0808">Transferase</keyword>
<protein>
    <submittedName>
        <fullName evidence="3">Trichothecene 3-O-acetyltransferase</fullName>
    </submittedName>
</protein>
<dbReference type="PANTHER" id="PTHR31896:SF64">
    <property type="entry name" value="TRICHOTHECENE 3-O-ACETYLTRANSFERASE"/>
    <property type="match status" value="1"/>
</dbReference>
<name>A0AA38VPJ0_9PEZI</name>
<sequence>MGGTNLPLGADAGDCLDILAQSPLVYIYTQITLCFSVPEASAHPTIINTLTTGLERLATSFPWVAAQVVNDAGVNKFRPFERTPRLVVKDLSQDASMPTMADLREARFPARMLDESRIAPRMTLPGAPGEGPGDPTPVFLVQATFITGGLLLTLVGNHGTMDMVGQAQVMRLLSKACRNEPFTSEELSSGNLPRLDLVPLLEDSYDPTPEVAHQIIKPKPPVQADSGAAGERTETFAPPGSFWAYFIFSRSSLTSLKSLATEAVTDPPGFVSTDDALTAFVWQSVVRARRPRLDPSARPQMTRAVDVRHFLHVPDTYPGMIQNLTYHQSSLQDLVKSPLGLIASRLRTAVDPRTSNLAHATRALAMYISRAEDRNLVSLTADINGSVDITPSSWVKIDCYAMDFGLELGLPEAVRRPKFLPCEGLMYFMPRAPNGEVALLLCLREDDMERLKADEEFTKHAEYVG</sequence>
<dbReference type="GO" id="GO:0016740">
    <property type="term" value="F:transferase activity"/>
    <property type="evidence" value="ECO:0007669"/>
    <property type="project" value="UniProtKB-KW"/>
</dbReference>
<reference evidence="3" key="1">
    <citation type="submission" date="2022-07" db="EMBL/GenBank/DDBJ databases">
        <title>Fungi with potential for degradation of polypropylene.</title>
        <authorList>
            <person name="Gostincar C."/>
        </authorList>
    </citation>
    <scope>NUCLEOTIDE SEQUENCE</scope>
    <source>
        <strain evidence="3">EXF-13308</strain>
    </source>
</reference>
<comment type="caution">
    <text evidence="3">The sequence shown here is derived from an EMBL/GenBank/DDBJ whole genome shotgun (WGS) entry which is preliminary data.</text>
</comment>
<evidence type="ECO:0000256" key="1">
    <source>
        <dbReference type="ARBA" id="ARBA00022679"/>
    </source>
</evidence>
<dbReference type="Pfam" id="PF22664">
    <property type="entry name" value="TRI-like_N"/>
    <property type="match status" value="1"/>
</dbReference>
<dbReference type="Proteomes" id="UP001174694">
    <property type="component" value="Unassembled WGS sequence"/>
</dbReference>
<dbReference type="Gene3D" id="3.30.559.10">
    <property type="entry name" value="Chloramphenicol acetyltransferase-like domain"/>
    <property type="match status" value="2"/>
</dbReference>
<gene>
    <name evidence="3" type="ORF">NKR23_g1180</name>
</gene>
<evidence type="ECO:0000313" key="4">
    <source>
        <dbReference type="Proteomes" id="UP001174694"/>
    </source>
</evidence>
<dbReference type="EMBL" id="JANBVO010000002">
    <property type="protein sequence ID" value="KAJ9156201.1"/>
    <property type="molecule type" value="Genomic_DNA"/>
</dbReference>
<organism evidence="3 4">
    <name type="scientific">Pleurostoma richardsiae</name>
    <dbReference type="NCBI Taxonomy" id="41990"/>
    <lineage>
        <taxon>Eukaryota</taxon>
        <taxon>Fungi</taxon>
        <taxon>Dikarya</taxon>
        <taxon>Ascomycota</taxon>
        <taxon>Pezizomycotina</taxon>
        <taxon>Sordariomycetes</taxon>
        <taxon>Sordariomycetidae</taxon>
        <taxon>Calosphaeriales</taxon>
        <taxon>Pleurostomataceae</taxon>
        <taxon>Pleurostoma</taxon>
    </lineage>
</organism>
<dbReference type="InterPro" id="IPR051283">
    <property type="entry name" value="Sec_Metabolite_Acyltrans"/>
</dbReference>
<keyword evidence="4" id="KW-1185">Reference proteome</keyword>
<feature type="domain" description="Trichothecene 3-O-acetyltransferase-like N-terminal" evidence="2">
    <location>
        <begin position="27"/>
        <end position="177"/>
    </location>
</feature>
<dbReference type="PANTHER" id="PTHR31896">
    <property type="entry name" value="FAMILY REGULATORY PROTEIN, PUTATIVE (AFU_ORTHOLOGUE AFUA_3G14730)-RELATED"/>
    <property type="match status" value="1"/>
</dbReference>
<dbReference type="InterPro" id="IPR054710">
    <property type="entry name" value="Tri101-like_N"/>
</dbReference>
<dbReference type="AlphaFoldDB" id="A0AA38VPJ0"/>